<evidence type="ECO:0000256" key="12">
    <source>
        <dbReference type="PROSITE-ProRule" id="PRU10143"/>
    </source>
</evidence>
<keyword evidence="2 11" id="KW-0813">Transport</keyword>
<organism evidence="17 18">
    <name type="scientific">Undibacterium terreum</name>
    <dbReference type="NCBI Taxonomy" id="1224302"/>
    <lineage>
        <taxon>Bacteria</taxon>
        <taxon>Pseudomonadati</taxon>
        <taxon>Pseudomonadota</taxon>
        <taxon>Betaproteobacteria</taxon>
        <taxon>Burkholderiales</taxon>
        <taxon>Oxalobacteraceae</taxon>
        <taxon>Undibacterium</taxon>
    </lineage>
</organism>
<dbReference type="Pfam" id="PF00593">
    <property type="entry name" value="TonB_dep_Rec_b-barrel"/>
    <property type="match status" value="1"/>
</dbReference>
<evidence type="ECO:0000256" key="10">
    <source>
        <dbReference type="ARBA" id="ARBA00023237"/>
    </source>
</evidence>
<dbReference type="PANTHER" id="PTHR32552:SF81">
    <property type="entry name" value="TONB-DEPENDENT OUTER MEMBRANE RECEPTOR"/>
    <property type="match status" value="1"/>
</dbReference>
<keyword evidence="4" id="KW-0410">Iron transport</keyword>
<dbReference type="InterPro" id="IPR010916">
    <property type="entry name" value="TonB_box_CS"/>
</dbReference>
<evidence type="ECO:0000256" key="14">
    <source>
        <dbReference type="SAM" id="SignalP"/>
    </source>
</evidence>
<comment type="similarity">
    <text evidence="11 13">Belongs to the TonB-dependent receptor family.</text>
</comment>
<gene>
    <name evidence="17" type="ORF">GCM10011396_26930</name>
</gene>
<evidence type="ECO:0000256" key="11">
    <source>
        <dbReference type="PROSITE-ProRule" id="PRU01360"/>
    </source>
</evidence>
<evidence type="ECO:0000256" key="13">
    <source>
        <dbReference type="RuleBase" id="RU003357"/>
    </source>
</evidence>
<feature type="short sequence motif" description="TonB box" evidence="12">
    <location>
        <begin position="43"/>
        <end position="49"/>
    </location>
</feature>
<dbReference type="EMBL" id="BMED01000002">
    <property type="protein sequence ID" value="GGC78372.1"/>
    <property type="molecule type" value="Genomic_DNA"/>
</dbReference>
<feature type="signal peptide" evidence="14">
    <location>
        <begin position="1"/>
        <end position="18"/>
    </location>
</feature>
<evidence type="ECO:0000256" key="9">
    <source>
        <dbReference type="ARBA" id="ARBA00023136"/>
    </source>
</evidence>
<evidence type="ECO:0000256" key="7">
    <source>
        <dbReference type="ARBA" id="ARBA00023065"/>
    </source>
</evidence>
<evidence type="ECO:0000259" key="15">
    <source>
        <dbReference type="Pfam" id="PF00593"/>
    </source>
</evidence>
<feature type="domain" description="TonB-dependent receptor-like beta-barrel" evidence="15">
    <location>
        <begin position="302"/>
        <end position="736"/>
    </location>
</feature>
<keyword evidence="7" id="KW-0406">Ion transport</keyword>
<evidence type="ECO:0000256" key="4">
    <source>
        <dbReference type="ARBA" id="ARBA00022496"/>
    </source>
</evidence>
<keyword evidence="10 11" id="KW-0998">Cell outer membrane</keyword>
<keyword evidence="17" id="KW-0675">Receptor</keyword>
<dbReference type="PROSITE" id="PS00430">
    <property type="entry name" value="TONB_DEPENDENT_REC_1"/>
    <property type="match status" value="1"/>
</dbReference>
<dbReference type="InterPro" id="IPR036942">
    <property type="entry name" value="Beta-barrel_TonB_sf"/>
</dbReference>
<dbReference type="GO" id="GO:0009279">
    <property type="term" value="C:cell outer membrane"/>
    <property type="evidence" value="ECO:0007669"/>
    <property type="project" value="UniProtKB-SubCell"/>
</dbReference>
<protein>
    <submittedName>
        <fullName evidence="17">TonB-dependent receptor</fullName>
    </submittedName>
</protein>
<reference evidence="17" key="2">
    <citation type="submission" date="2020-09" db="EMBL/GenBank/DDBJ databases">
        <authorList>
            <person name="Sun Q."/>
            <person name="Zhou Y."/>
        </authorList>
    </citation>
    <scope>NUCLEOTIDE SEQUENCE</scope>
    <source>
        <strain evidence="17">CGMCC 1.10998</strain>
    </source>
</reference>
<proteinExistence type="inferred from homology"/>
<evidence type="ECO:0000256" key="8">
    <source>
        <dbReference type="ARBA" id="ARBA00023077"/>
    </source>
</evidence>
<dbReference type="InterPro" id="IPR039426">
    <property type="entry name" value="TonB-dep_rcpt-like"/>
</dbReference>
<evidence type="ECO:0000256" key="1">
    <source>
        <dbReference type="ARBA" id="ARBA00004571"/>
    </source>
</evidence>
<keyword evidence="18" id="KW-1185">Reference proteome</keyword>
<keyword evidence="9 11" id="KW-0472">Membrane</keyword>
<keyword evidence="6" id="KW-0408">Iron</keyword>
<keyword evidence="8 12" id="KW-0798">TonB box</keyword>
<evidence type="ECO:0000256" key="3">
    <source>
        <dbReference type="ARBA" id="ARBA00022452"/>
    </source>
</evidence>
<keyword evidence="3 11" id="KW-1134">Transmembrane beta strand</keyword>
<comment type="caution">
    <text evidence="17">The sequence shown here is derived from an EMBL/GenBank/DDBJ whole genome shotgun (WGS) entry which is preliminary data.</text>
</comment>
<reference evidence="17" key="1">
    <citation type="journal article" date="2014" name="Int. J. Syst. Evol. Microbiol.">
        <title>Complete genome sequence of Corynebacterium casei LMG S-19264T (=DSM 44701T), isolated from a smear-ripened cheese.</title>
        <authorList>
            <consortium name="US DOE Joint Genome Institute (JGI-PGF)"/>
            <person name="Walter F."/>
            <person name="Albersmeier A."/>
            <person name="Kalinowski J."/>
            <person name="Ruckert C."/>
        </authorList>
    </citation>
    <scope>NUCLEOTIDE SEQUENCE</scope>
    <source>
        <strain evidence="17">CGMCC 1.10998</strain>
    </source>
</reference>
<dbReference type="Gene3D" id="2.40.170.20">
    <property type="entry name" value="TonB-dependent receptor, beta-barrel domain"/>
    <property type="match status" value="1"/>
</dbReference>
<evidence type="ECO:0000259" key="16">
    <source>
        <dbReference type="Pfam" id="PF07715"/>
    </source>
</evidence>
<comment type="subcellular location">
    <subcellularLocation>
        <location evidence="1 11">Cell outer membrane</location>
        <topology evidence="1 11">Multi-pass membrane protein</topology>
    </subcellularLocation>
</comment>
<dbReference type="GO" id="GO:0006826">
    <property type="term" value="P:iron ion transport"/>
    <property type="evidence" value="ECO:0007669"/>
    <property type="project" value="UniProtKB-KW"/>
</dbReference>
<sequence length="770" mass="82273">MVFLAAAISSLFASSAWAQQSTDTASTTPAAATPGKRSEQIETVTVTAQKRKEDASKVPLSISVMTGEDLVGRHITDVGDITRSIPNISNSGASGTGAGLSNIEIRGVSSAAGSATVGMYMDDVSLTTRNLYSLGSAEPKLFDLDRIEVLRGPQGTLYGASSMGGTIKFITNQPNLNERENNVYSEVSSTKGGGTNYTANGVFNFPLIKDELALRIGLQKGRDSGYIDQVSPTTGKVVASGINSQDSSVARLALKWVPMTGLVITPSVFYQDVKSDDIDASYTDLPKNQTNKIVREPGKDRLLVPSLTVNYDLGSADLVSVSSYFKRNFDRTQDGTVVNSSYIGSLITTPPGLGDLVSGLPSAVYLNNEIKQFSQEIRVASKPYDPKGGSPITWLGGVYYSNLFTTVVDNEPVFGINQAFNAAGVNIADPSQLGSAFPGDNSYFSARHYHTTQKAVFGEASYYFSPALQATVGARYLRASDSLVRDGDFFFAGGPQHSEASSDFKAFTPKFAISWQVDPNNTLYATAAQGFRLGGQNRAIPTSVCAADFHNLNLSEAPLSFGPDKLWSYEVGSKSRLMGNRLSVNLAAFYIDWNKLQQDITLPGCGFDFETNVGKAKSYGAEVEIKAKPTANLLLSFSGGYTNATLASDVPSLGAKSGDQIQGVPKYNASLAATYNFSITEDTYGFARAGVHWVGSSHGSLIHTDPDYVRPSYSTVDASVGATFGSWEVSLFAKNLLNNDKVIQRPNVQSVSEGYRLRPLTVGLSLSGKL</sequence>
<evidence type="ECO:0000313" key="18">
    <source>
        <dbReference type="Proteomes" id="UP000637423"/>
    </source>
</evidence>
<feature type="domain" description="TonB-dependent receptor plug" evidence="16">
    <location>
        <begin position="55"/>
        <end position="166"/>
    </location>
</feature>
<dbReference type="Proteomes" id="UP000637423">
    <property type="component" value="Unassembled WGS sequence"/>
</dbReference>
<dbReference type="PROSITE" id="PS52016">
    <property type="entry name" value="TONB_DEPENDENT_REC_3"/>
    <property type="match status" value="1"/>
</dbReference>
<evidence type="ECO:0000256" key="6">
    <source>
        <dbReference type="ARBA" id="ARBA00023004"/>
    </source>
</evidence>
<feature type="chain" id="PRO_5037732224" evidence="14">
    <location>
        <begin position="19"/>
        <end position="770"/>
    </location>
</feature>
<dbReference type="InterPro" id="IPR012910">
    <property type="entry name" value="Plug_dom"/>
</dbReference>
<dbReference type="RefSeq" id="WP_229751095.1">
    <property type="nucleotide sequence ID" value="NZ_BMED01000002.1"/>
</dbReference>
<dbReference type="InterPro" id="IPR000531">
    <property type="entry name" value="Beta-barrel_TonB"/>
</dbReference>
<evidence type="ECO:0000256" key="2">
    <source>
        <dbReference type="ARBA" id="ARBA00022448"/>
    </source>
</evidence>
<dbReference type="PANTHER" id="PTHR32552">
    <property type="entry name" value="FERRICHROME IRON RECEPTOR-RELATED"/>
    <property type="match status" value="1"/>
</dbReference>
<accession>A0A916UPB2</accession>
<dbReference type="Pfam" id="PF07715">
    <property type="entry name" value="Plug"/>
    <property type="match status" value="1"/>
</dbReference>
<dbReference type="AlphaFoldDB" id="A0A916UPB2"/>
<evidence type="ECO:0000256" key="5">
    <source>
        <dbReference type="ARBA" id="ARBA00022692"/>
    </source>
</evidence>
<keyword evidence="5 11" id="KW-0812">Transmembrane</keyword>
<keyword evidence="14" id="KW-0732">Signal</keyword>
<evidence type="ECO:0000313" key="17">
    <source>
        <dbReference type="EMBL" id="GGC78372.1"/>
    </source>
</evidence>
<name>A0A916UPB2_9BURK</name>
<dbReference type="SUPFAM" id="SSF56935">
    <property type="entry name" value="Porins"/>
    <property type="match status" value="1"/>
</dbReference>